<evidence type="ECO:0000256" key="2">
    <source>
        <dbReference type="SAM" id="SignalP"/>
    </source>
</evidence>
<sequence>MKAKKVMAMAMVMTMGLSMTTLGVSAAESKGTTNVSYSNQNEIPDPTDPTNPDWMVTIPSSIVFTDDNKEIDASVELIKKAGELPDSSTPVSVSVESQNVYNLQLADSSDPVSYTLSYGSNLMSDTLKKVSDLSKDHTKEAGTAKLTGKATAAGVHTDVLTYTISYGN</sequence>
<feature type="chain" id="PRO_5045248507" evidence="2">
    <location>
        <begin position="27"/>
        <end position="168"/>
    </location>
</feature>
<keyword evidence="2" id="KW-0732">Signal</keyword>
<dbReference type="Proteomes" id="UP000723714">
    <property type="component" value="Unassembled WGS sequence"/>
</dbReference>
<feature type="signal peptide" evidence="2">
    <location>
        <begin position="1"/>
        <end position="26"/>
    </location>
</feature>
<proteinExistence type="predicted"/>
<evidence type="ECO:0000256" key="1">
    <source>
        <dbReference type="SAM" id="MobiDB-lite"/>
    </source>
</evidence>
<dbReference type="RefSeq" id="WP_216240894.1">
    <property type="nucleotide sequence ID" value="NZ_JABACJ020000006.1"/>
</dbReference>
<accession>A0ABS6D2X1</accession>
<dbReference type="EMBL" id="JABACJ020000006">
    <property type="protein sequence ID" value="MBU3875865.1"/>
    <property type="molecule type" value="Genomic_DNA"/>
</dbReference>
<gene>
    <name evidence="3" type="ORF">HGO97_008570</name>
</gene>
<protein>
    <submittedName>
        <fullName evidence="3">Uncharacterized protein</fullName>
    </submittedName>
</protein>
<organism evidence="3 4">
    <name type="scientific">Faecalicatena faecalis</name>
    <dbReference type="NCBI Taxonomy" id="2726362"/>
    <lineage>
        <taxon>Bacteria</taxon>
        <taxon>Bacillati</taxon>
        <taxon>Bacillota</taxon>
        <taxon>Clostridia</taxon>
        <taxon>Lachnospirales</taxon>
        <taxon>Lachnospiraceae</taxon>
        <taxon>Faecalicatena</taxon>
    </lineage>
</organism>
<feature type="compositionally biased region" description="Polar residues" evidence="1">
    <location>
        <begin position="33"/>
        <end position="42"/>
    </location>
</feature>
<reference evidence="3 4" key="1">
    <citation type="submission" date="2021-06" db="EMBL/GenBank/DDBJ databases">
        <title>Faecalicatena sp. nov. isolated from porcine feces.</title>
        <authorList>
            <person name="Oh B.S."/>
            <person name="Lee J.H."/>
        </authorList>
    </citation>
    <scope>NUCLEOTIDE SEQUENCE [LARGE SCALE GENOMIC DNA]</scope>
    <source>
        <strain evidence="3 4">AGMB00832</strain>
    </source>
</reference>
<evidence type="ECO:0000313" key="4">
    <source>
        <dbReference type="Proteomes" id="UP000723714"/>
    </source>
</evidence>
<comment type="caution">
    <text evidence="3">The sequence shown here is derived from an EMBL/GenBank/DDBJ whole genome shotgun (WGS) entry which is preliminary data.</text>
</comment>
<feature type="region of interest" description="Disordered" evidence="1">
    <location>
        <begin position="33"/>
        <end position="52"/>
    </location>
</feature>
<name>A0ABS6D2X1_9FIRM</name>
<evidence type="ECO:0000313" key="3">
    <source>
        <dbReference type="EMBL" id="MBU3875865.1"/>
    </source>
</evidence>
<keyword evidence="4" id="KW-1185">Reference proteome</keyword>